<dbReference type="GO" id="GO:0005737">
    <property type="term" value="C:cytoplasm"/>
    <property type="evidence" value="ECO:0007669"/>
    <property type="project" value="TreeGrafter"/>
</dbReference>
<feature type="non-terminal residue" evidence="10">
    <location>
        <position position="1"/>
    </location>
</feature>
<dbReference type="Gene3D" id="2.60.40.1730">
    <property type="entry name" value="tricorn interacting facor f3 domain"/>
    <property type="match status" value="1"/>
</dbReference>
<dbReference type="Gene3D" id="1.10.390.10">
    <property type="entry name" value="Neutral Protease Domain 2"/>
    <property type="match status" value="1"/>
</dbReference>
<sequence>MNIERAEIDGKPVSRIVRLRHERIQLHTPANITVLPRGKHLITIGYNVEESLAAKSNWGTPGFYHPKEIGSINGVNITHNYVWTQGEEYGARHYVPCFDDPDKKAKWKVKISHPPEYTALSNGKSLEKPFYGDLSTSLAVTEFEATPPMSSYLLTFAVSKHKRVTLLTKDGYQLSVYAINMTKAEEELVLLKECFEYLNSVLQPKYPLSKIDVFLRSPGGWAMENWGLITADYMLKHIMQHELAHQWFGNLVTTRTWSHYWLNEGFATWWENQREDTPVSFVTFSTKFWMEILVIKLSQLSR</sequence>
<dbReference type="Pfam" id="PF01433">
    <property type="entry name" value="Peptidase_M1"/>
    <property type="match status" value="1"/>
</dbReference>
<proteinExistence type="inferred from homology"/>
<dbReference type="GO" id="GO:0005615">
    <property type="term" value="C:extracellular space"/>
    <property type="evidence" value="ECO:0007669"/>
    <property type="project" value="TreeGrafter"/>
</dbReference>
<dbReference type="AlphaFoldDB" id="A0AA36DDX7"/>
<feature type="domain" description="Peptidase M1 membrane alanine aminopeptidase" evidence="8">
    <location>
        <begin position="191"/>
        <end position="280"/>
    </location>
</feature>
<evidence type="ECO:0000256" key="7">
    <source>
        <dbReference type="ARBA" id="ARBA00023049"/>
    </source>
</evidence>
<evidence type="ECO:0000259" key="9">
    <source>
        <dbReference type="Pfam" id="PF17900"/>
    </source>
</evidence>
<dbReference type="SUPFAM" id="SSF55486">
    <property type="entry name" value="Metalloproteases ('zincins'), catalytic domain"/>
    <property type="match status" value="1"/>
</dbReference>
<dbReference type="GO" id="GO:0006508">
    <property type="term" value="P:proteolysis"/>
    <property type="evidence" value="ECO:0007669"/>
    <property type="project" value="UniProtKB-KW"/>
</dbReference>
<evidence type="ECO:0000259" key="8">
    <source>
        <dbReference type="Pfam" id="PF01433"/>
    </source>
</evidence>
<comment type="similarity">
    <text evidence="2">Belongs to the peptidase M1 family.</text>
</comment>
<evidence type="ECO:0000313" key="10">
    <source>
        <dbReference type="EMBL" id="CAJ0584514.1"/>
    </source>
</evidence>
<dbReference type="InterPro" id="IPR050344">
    <property type="entry name" value="Peptidase_M1_aminopeptidases"/>
</dbReference>
<reference evidence="10" key="1">
    <citation type="submission" date="2023-06" db="EMBL/GenBank/DDBJ databases">
        <authorList>
            <person name="Delattre M."/>
        </authorList>
    </citation>
    <scope>NUCLEOTIDE SEQUENCE</scope>
    <source>
        <strain evidence="10">AF72</strain>
    </source>
</reference>
<protein>
    <recommendedName>
        <fullName evidence="12">Aminopeptidase N</fullName>
    </recommendedName>
</protein>
<keyword evidence="7" id="KW-0482">Metalloprotease</keyword>
<keyword evidence="5" id="KW-0378">Hydrolase</keyword>
<dbReference type="PANTHER" id="PTHR11533:SF299">
    <property type="entry name" value="AMINOPEPTIDASE"/>
    <property type="match status" value="1"/>
</dbReference>
<gene>
    <name evidence="10" type="ORF">MSPICULIGERA_LOCUS22564</name>
</gene>
<organism evidence="10 11">
    <name type="scientific">Mesorhabditis spiculigera</name>
    <dbReference type="NCBI Taxonomy" id="96644"/>
    <lineage>
        <taxon>Eukaryota</taxon>
        <taxon>Metazoa</taxon>
        <taxon>Ecdysozoa</taxon>
        <taxon>Nematoda</taxon>
        <taxon>Chromadorea</taxon>
        <taxon>Rhabditida</taxon>
        <taxon>Rhabditina</taxon>
        <taxon>Rhabditomorpha</taxon>
        <taxon>Rhabditoidea</taxon>
        <taxon>Rhabditidae</taxon>
        <taxon>Mesorhabditinae</taxon>
        <taxon>Mesorhabditis</taxon>
    </lineage>
</organism>
<name>A0AA36DDX7_9BILA</name>
<dbReference type="PANTHER" id="PTHR11533">
    <property type="entry name" value="PROTEASE M1 ZINC METALLOPROTEASE"/>
    <property type="match status" value="1"/>
</dbReference>
<dbReference type="PRINTS" id="PR00756">
    <property type="entry name" value="ALADIPTASE"/>
</dbReference>
<evidence type="ECO:0000256" key="6">
    <source>
        <dbReference type="ARBA" id="ARBA00022833"/>
    </source>
</evidence>
<dbReference type="GO" id="GO:0042277">
    <property type="term" value="F:peptide binding"/>
    <property type="evidence" value="ECO:0007669"/>
    <property type="project" value="TreeGrafter"/>
</dbReference>
<dbReference type="EMBL" id="CATQJA010002697">
    <property type="protein sequence ID" value="CAJ0584514.1"/>
    <property type="molecule type" value="Genomic_DNA"/>
</dbReference>
<dbReference type="GO" id="GO:0008270">
    <property type="term" value="F:zinc ion binding"/>
    <property type="evidence" value="ECO:0007669"/>
    <property type="project" value="InterPro"/>
</dbReference>
<evidence type="ECO:0008006" key="12">
    <source>
        <dbReference type="Google" id="ProtNLM"/>
    </source>
</evidence>
<feature type="domain" description="Aminopeptidase N-like N-terminal" evidence="9">
    <location>
        <begin position="73"/>
        <end position="153"/>
    </location>
</feature>
<evidence type="ECO:0000256" key="4">
    <source>
        <dbReference type="ARBA" id="ARBA00022723"/>
    </source>
</evidence>
<keyword evidence="6" id="KW-0862">Zinc</keyword>
<accession>A0AA36DDX7</accession>
<dbReference type="InterPro" id="IPR001930">
    <property type="entry name" value="Peptidase_M1"/>
</dbReference>
<dbReference type="InterPro" id="IPR014782">
    <property type="entry name" value="Peptidase_M1_dom"/>
</dbReference>
<dbReference type="Proteomes" id="UP001177023">
    <property type="component" value="Unassembled WGS sequence"/>
</dbReference>
<evidence type="ECO:0000256" key="2">
    <source>
        <dbReference type="ARBA" id="ARBA00010136"/>
    </source>
</evidence>
<dbReference type="Pfam" id="PF17900">
    <property type="entry name" value="Peptidase_M1_N"/>
    <property type="match status" value="1"/>
</dbReference>
<comment type="cofactor">
    <cofactor evidence="1">
        <name>Zn(2+)</name>
        <dbReference type="ChEBI" id="CHEBI:29105"/>
    </cofactor>
</comment>
<dbReference type="InterPro" id="IPR042097">
    <property type="entry name" value="Aminopeptidase_N-like_N_sf"/>
</dbReference>
<dbReference type="GO" id="GO:0043171">
    <property type="term" value="P:peptide catabolic process"/>
    <property type="evidence" value="ECO:0007669"/>
    <property type="project" value="TreeGrafter"/>
</dbReference>
<evidence type="ECO:0000256" key="5">
    <source>
        <dbReference type="ARBA" id="ARBA00022801"/>
    </source>
</evidence>
<keyword evidence="3" id="KW-0645">Protease</keyword>
<evidence type="ECO:0000256" key="3">
    <source>
        <dbReference type="ARBA" id="ARBA00022670"/>
    </source>
</evidence>
<comment type="caution">
    <text evidence="10">The sequence shown here is derived from an EMBL/GenBank/DDBJ whole genome shotgun (WGS) entry which is preliminary data.</text>
</comment>
<keyword evidence="4" id="KW-0479">Metal-binding</keyword>
<dbReference type="GO" id="GO:0016020">
    <property type="term" value="C:membrane"/>
    <property type="evidence" value="ECO:0007669"/>
    <property type="project" value="TreeGrafter"/>
</dbReference>
<dbReference type="GO" id="GO:0070006">
    <property type="term" value="F:metalloaminopeptidase activity"/>
    <property type="evidence" value="ECO:0007669"/>
    <property type="project" value="TreeGrafter"/>
</dbReference>
<evidence type="ECO:0000256" key="1">
    <source>
        <dbReference type="ARBA" id="ARBA00001947"/>
    </source>
</evidence>
<evidence type="ECO:0000313" key="11">
    <source>
        <dbReference type="Proteomes" id="UP001177023"/>
    </source>
</evidence>
<keyword evidence="11" id="KW-1185">Reference proteome</keyword>
<dbReference type="InterPro" id="IPR045357">
    <property type="entry name" value="Aminopeptidase_N-like_N"/>
</dbReference>
<dbReference type="SUPFAM" id="SSF63737">
    <property type="entry name" value="Leukotriene A4 hydrolase N-terminal domain"/>
    <property type="match status" value="1"/>
</dbReference>
<dbReference type="InterPro" id="IPR027268">
    <property type="entry name" value="Peptidase_M4/M1_CTD_sf"/>
</dbReference>